<evidence type="ECO:0000313" key="1">
    <source>
        <dbReference type="EMBL" id="MBB6002614.1"/>
    </source>
</evidence>
<evidence type="ECO:0000313" key="2">
    <source>
        <dbReference type="Proteomes" id="UP000524404"/>
    </source>
</evidence>
<accession>A0A841EK85</accession>
<reference evidence="1 2" key="1">
    <citation type="submission" date="2020-08" db="EMBL/GenBank/DDBJ databases">
        <title>Functional genomics of gut bacteria from endangered species of beetles.</title>
        <authorList>
            <person name="Carlos-Shanley C."/>
        </authorList>
    </citation>
    <scope>NUCLEOTIDE SEQUENCE [LARGE SCALE GENOMIC DNA]</scope>
    <source>
        <strain evidence="1 2">S00070</strain>
    </source>
</reference>
<name>A0A841EK85_9BACT</name>
<comment type="caution">
    <text evidence="1">The sequence shown here is derived from an EMBL/GenBank/DDBJ whole genome shotgun (WGS) entry which is preliminary data.</text>
</comment>
<sequence length="109" mass="12996">MHQESKFLVFKDTPEDLDLGNFLTLTFYLVDELYQTLQYLVTRSGPTPFFSDSEVICLNLVGQMVFDSEKAWHGYVKKNYKHLFPRLLKRSRYHRKCKDLHRIAEATNY</sequence>
<dbReference type="EMBL" id="JACHKT010000006">
    <property type="protein sequence ID" value="MBB6002614.1"/>
    <property type="molecule type" value="Genomic_DNA"/>
</dbReference>
<proteinExistence type="predicted"/>
<dbReference type="RefSeq" id="WP_184131934.1">
    <property type="nucleotide sequence ID" value="NZ_JACHKT010000006.1"/>
</dbReference>
<gene>
    <name evidence="1" type="ORF">HNP25_001266</name>
</gene>
<keyword evidence="2" id="KW-1185">Reference proteome</keyword>
<organism evidence="1 2">
    <name type="scientific">Arcicella rosea</name>
    <dbReference type="NCBI Taxonomy" id="502909"/>
    <lineage>
        <taxon>Bacteria</taxon>
        <taxon>Pseudomonadati</taxon>
        <taxon>Bacteroidota</taxon>
        <taxon>Cytophagia</taxon>
        <taxon>Cytophagales</taxon>
        <taxon>Flectobacillaceae</taxon>
        <taxon>Arcicella</taxon>
    </lineage>
</organism>
<dbReference type="Proteomes" id="UP000524404">
    <property type="component" value="Unassembled WGS sequence"/>
</dbReference>
<protein>
    <submittedName>
        <fullName evidence="1">Uncharacterized protein</fullName>
    </submittedName>
</protein>
<dbReference type="AlphaFoldDB" id="A0A841EK85"/>